<organism evidence="1 2">
    <name type="scientific">Anaeramoeba ignava</name>
    <name type="common">Anaerobic marine amoeba</name>
    <dbReference type="NCBI Taxonomy" id="1746090"/>
    <lineage>
        <taxon>Eukaryota</taxon>
        <taxon>Metamonada</taxon>
        <taxon>Anaeramoebidae</taxon>
        <taxon>Anaeramoeba</taxon>
    </lineage>
</organism>
<reference evidence="1" key="1">
    <citation type="submission" date="2022-10" db="EMBL/GenBank/DDBJ databases">
        <title>Novel sulphate-reducing endosymbionts in the free-living metamonad Anaeramoeba.</title>
        <authorList>
            <person name="Jerlstrom-Hultqvist J."/>
            <person name="Cepicka I."/>
            <person name="Gallot-Lavallee L."/>
            <person name="Salas-Leiva D."/>
            <person name="Curtis B.A."/>
            <person name="Zahonova K."/>
            <person name="Pipaliya S."/>
            <person name="Dacks J."/>
            <person name="Roger A.J."/>
        </authorList>
    </citation>
    <scope>NUCLEOTIDE SEQUENCE</scope>
    <source>
        <strain evidence="1">BMAN</strain>
    </source>
</reference>
<evidence type="ECO:0000313" key="2">
    <source>
        <dbReference type="Proteomes" id="UP001149090"/>
    </source>
</evidence>
<dbReference type="SMART" id="SM00320">
    <property type="entry name" value="WD40"/>
    <property type="match status" value="3"/>
</dbReference>
<dbReference type="Gene3D" id="2.130.10.10">
    <property type="entry name" value="YVTN repeat-like/Quinoprotein amine dehydrogenase"/>
    <property type="match status" value="1"/>
</dbReference>
<name>A0A9Q0LCJ9_ANAIG</name>
<proteinExistence type="predicted"/>
<dbReference type="Proteomes" id="UP001149090">
    <property type="component" value="Unassembled WGS sequence"/>
</dbReference>
<keyword evidence="2" id="KW-1185">Reference proteome</keyword>
<dbReference type="AlphaFoldDB" id="A0A9Q0LCJ9"/>
<dbReference type="EMBL" id="JAPDFW010000101">
    <property type="protein sequence ID" value="KAJ5069940.1"/>
    <property type="molecule type" value="Genomic_DNA"/>
</dbReference>
<comment type="caution">
    <text evidence="1">The sequence shown here is derived from an EMBL/GenBank/DDBJ whole genome shotgun (WGS) entry which is preliminary data.</text>
</comment>
<dbReference type="InterPro" id="IPR036322">
    <property type="entry name" value="WD40_repeat_dom_sf"/>
</dbReference>
<gene>
    <name evidence="1" type="ORF">M0811_11452</name>
</gene>
<evidence type="ECO:0000313" key="1">
    <source>
        <dbReference type="EMBL" id="KAJ5069940.1"/>
    </source>
</evidence>
<dbReference type="InterPro" id="IPR015943">
    <property type="entry name" value="WD40/YVTN_repeat-like_dom_sf"/>
</dbReference>
<sequence length="422" mass="49454">MENNKEIIFQEKHKIIHKNSSPKISICFNQISEFGAHLFLITGSTQSLLFYTNKENENFTLFSRFRNYENLPFSLGKNLTKGIFICPSSNESLSKYQDILIALGGEEPNIQIVSITEKKVINVLSRHKEEITSIIYWNSNIEIQFKNNKKLKAKDTLLSCSKEGVICLWDLCSMQLSYYLDLDKLDDQLKHKFLSQNIFFTSICWIEYNNPKLNKDKVSLNNPKSSDTENIISKSYFVTGDSYGQLILWNTDFFTFSSDSKISPEIQLQLENPIQNLHWIQKNLVLFSSFDSIYIWDVFKKQLKFKQKIYQEEKSDFDCLKTIGLSFDHKFLSIQTSPFIVTIFELIFQKEKKLSESNQKFHFQKNESLNKMKLEIFIKKKFDIFLEKKFSDNFVSSAFSLDGNELVICCQRSAKHFEKKLN</sequence>
<protein>
    <submittedName>
        <fullName evidence="1">Wdr41-related</fullName>
    </submittedName>
</protein>
<dbReference type="SUPFAM" id="SSF50978">
    <property type="entry name" value="WD40 repeat-like"/>
    <property type="match status" value="1"/>
</dbReference>
<accession>A0A9Q0LCJ9</accession>
<dbReference type="InterPro" id="IPR001680">
    <property type="entry name" value="WD40_rpt"/>
</dbReference>
<dbReference type="OrthoDB" id="7318948at2759"/>